<dbReference type="InterPro" id="IPR003598">
    <property type="entry name" value="Ig_sub2"/>
</dbReference>
<feature type="domain" description="Ig-like" evidence="6">
    <location>
        <begin position="16"/>
        <end position="105"/>
    </location>
</feature>
<reference evidence="7" key="1">
    <citation type="submission" date="2021-02" db="EMBL/GenBank/DDBJ databases">
        <authorList>
            <person name="Nowell W R."/>
        </authorList>
    </citation>
    <scope>NUCLEOTIDE SEQUENCE</scope>
</reference>
<evidence type="ECO:0000256" key="5">
    <source>
        <dbReference type="SAM" id="SignalP"/>
    </source>
</evidence>
<protein>
    <recommendedName>
        <fullName evidence="6">Ig-like domain-containing protein</fullName>
    </recommendedName>
</protein>
<dbReference type="InterPro" id="IPR003599">
    <property type="entry name" value="Ig_sub"/>
</dbReference>
<comment type="caution">
    <text evidence="7">The sequence shown here is derived from an EMBL/GenBank/DDBJ whole genome shotgun (WGS) entry which is preliminary data.</text>
</comment>
<dbReference type="EMBL" id="CAJNOR010008476">
    <property type="protein sequence ID" value="CAF1633648.1"/>
    <property type="molecule type" value="Genomic_DNA"/>
</dbReference>
<feature type="chain" id="PRO_5032894936" description="Ig-like domain-containing protein" evidence="5">
    <location>
        <begin position="20"/>
        <end position="395"/>
    </location>
</feature>
<dbReference type="SMART" id="SM00408">
    <property type="entry name" value="IGc2"/>
    <property type="match status" value="2"/>
</dbReference>
<gene>
    <name evidence="7" type="ORF">XAT740_LOCUS52088</name>
</gene>
<dbReference type="CDD" id="cd00096">
    <property type="entry name" value="Ig"/>
    <property type="match status" value="1"/>
</dbReference>
<dbReference type="Gene3D" id="2.60.40.10">
    <property type="entry name" value="Immunoglobulins"/>
    <property type="match status" value="3"/>
</dbReference>
<dbReference type="InterPro" id="IPR036179">
    <property type="entry name" value="Ig-like_dom_sf"/>
</dbReference>
<evidence type="ECO:0000256" key="2">
    <source>
        <dbReference type="ARBA" id="ARBA00022737"/>
    </source>
</evidence>
<evidence type="ECO:0000313" key="8">
    <source>
        <dbReference type="Proteomes" id="UP000663828"/>
    </source>
</evidence>
<dbReference type="Pfam" id="PF07686">
    <property type="entry name" value="V-set"/>
    <property type="match status" value="1"/>
</dbReference>
<dbReference type="PANTHER" id="PTHR12231:SF253">
    <property type="entry name" value="DPR-INTERACTING PROTEIN ETA, ISOFORM B-RELATED"/>
    <property type="match status" value="1"/>
</dbReference>
<dbReference type="Proteomes" id="UP000663828">
    <property type="component" value="Unassembled WGS sequence"/>
</dbReference>
<evidence type="ECO:0000256" key="1">
    <source>
        <dbReference type="ARBA" id="ARBA00022729"/>
    </source>
</evidence>
<dbReference type="Pfam" id="PF13927">
    <property type="entry name" value="Ig_3"/>
    <property type="match status" value="1"/>
</dbReference>
<proteinExistence type="predicted"/>
<keyword evidence="2" id="KW-0677">Repeat</keyword>
<keyword evidence="1 5" id="KW-0732">Signal</keyword>
<feature type="signal peptide" evidence="5">
    <location>
        <begin position="1"/>
        <end position="19"/>
    </location>
</feature>
<dbReference type="InterPro" id="IPR007110">
    <property type="entry name" value="Ig-like_dom"/>
</dbReference>
<keyword evidence="8" id="KW-1185">Reference proteome</keyword>
<dbReference type="PROSITE" id="PS50835">
    <property type="entry name" value="IG_LIKE"/>
    <property type="match status" value="2"/>
</dbReference>
<dbReference type="GO" id="GO:0043005">
    <property type="term" value="C:neuron projection"/>
    <property type="evidence" value="ECO:0007669"/>
    <property type="project" value="TreeGrafter"/>
</dbReference>
<evidence type="ECO:0000259" key="6">
    <source>
        <dbReference type="PROSITE" id="PS50835"/>
    </source>
</evidence>
<dbReference type="SUPFAM" id="SSF48726">
    <property type="entry name" value="Immunoglobulin"/>
    <property type="match status" value="3"/>
</dbReference>
<keyword evidence="3" id="KW-1015">Disulfide bond</keyword>
<dbReference type="InterPro" id="IPR013783">
    <property type="entry name" value="Ig-like_fold"/>
</dbReference>
<organism evidence="7 8">
    <name type="scientific">Adineta ricciae</name>
    <name type="common">Rotifer</name>
    <dbReference type="NCBI Taxonomy" id="249248"/>
    <lineage>
        <taxon>Eukaryota</taxon>
        <taxon>Metazoa</taxon>
        <taxon>Spiralia</taxon>
        <taxon>Gnathifera</taxon>
        <taxon>Rotifera</taxon>
        <taxon>Eurotatoria</taxon>
        <taxon>Bdelloidea</taxon>
        <taxon>Adinetida</taxon>
        <taxon>Adinetidae</taxon>
        <taxon>Adineta</taxon>
    </lineage>
</organism>
<evidence type="ECO:0000256" key="4">
    <source>
        <dbReference type="ARBA" id="ARBA00023319"/>
    </source>
</evidence>
<dbReference type="SMART" id="SM00409">
    <property type="entry name" value="IG"/>
    <property type="match status" value="2"/>
</dbReference>
<dbReference type="InterPro" id="IPR051170">
    <property type="entry name" value="Neural/epithelial_adhesion"/>
</dbReference>
<evidence type="ECO:0000313" key="7">
    <source>
        <dbReference type="EMBL" id="CAF1633648.1"/>
    </source>
</evidence>
<dbReference type="InterPro" id="IPR013106">
    <property type="entry name" value="Ig_V-set"/>
</dbReference>
<keyword evidence="4" id="KW-0393">Immunoglobulin domain</keyword>
<accession>A0A816DG30</accession>
<dbReference type="PANTHER" id="PTHR12231">
    <property type="entry name" value="CTX-RELATED TYPE I TRANSMEMBRANE PROTEIN"/>
    <property type="match status" value="1"/>
</dbReference>
<sequence length="395" mass="44629">MLSIVVIISILLIYQPYQTYQLETIEAALASTVELPCSVNQNIEPTNPAKIIWIRDDRADIVSLDSVITVRDRRLSIQTRTSIDREERVLRITNIEEQDHGLYRCVYGDITLNEILLDVLIPPRIISHSPEDMSLTVREGQDARFSCTASGRPTPVIVWQVNGLSRPTMITTIAGTNESILILRNASRFDSGRVDCSATNSLSTVNRQFLLHVKYKPTVTVPFHLSYFRLYDSTTITCRACAVPSPTIFDFFRPKHVEPIEHGIKDKFDEFINQTCRQLTITFYFSDPSFFGPYVCRARNSVGVSHAEFVLKELVQSTKHLKHITEHQPSTTPSIVTSTLSSVITNNDDSPERHIQYSYKSNTVVTGINAQTNRALQLSTSFLLLIGLLFITSRC</sequence>
<evidence type="ECO:0000256" key="3">
    <source>
        <dbReference type="ARBA" id="ARBA00023157"/>
    </source>
</evidence>
<name>A0A816DG30_ADIRI</name>
<feature type="domain" description="Ig-like" evidence="6">
    <location>
        <begin position="123"/>
        <end position="212"/>
    </location>
</feature>
<dbReference type="AlphaFoldDB" id="A0A816DG30"/>